<proteinExistence type="predicted"/>
<sequence length="124" mass="13384">MNDFVPARDIPILLGAFFVLSAAIGLMRFPDLYSRLHASSKLVTLGSAGIFLGVALEFAQTEALTRLIAVLLFQFLTTPLSAYLIAQAAYLRGLRPLLEGPDEWQALGKAALLDTDPNGAPPER</sequence>
<dbReference type="PANTHER" id="PTHR34703">
    <property type="entry name" value="ANTIPORTER SUBUNIT MNHG2-RELATED"/>
    <property type="match status" value="1"/>
</dbReference>
<keyword evidence="1" id="KW-0472">Membrane</keyword>
<gene>
    <name evidence="2" type="ORF">GCM10010841_20570</name>
</gene>
<feature type="transmembrane region" description="Helical" evidence="1">
    <location>
        <begin position="42"/>
        <end position="61"/>
    </location>
</feature>
<feature type="transmembrane region" description="Helical" evidence="1">
    <location>
        <begin position="12"/>
        <end position="30"/>
    </location>
</feature>
<evidence type="ECO:0000313" key="3">
    <source>
        <dbReference type="Proteomes" id="UP000661918"/>
    </source>
</evidence>
<name>A0ABQ2GU04_9DEIO</name>
<accession>A0ABQ2GU04</accession>
<dbReference type="PANTHER" id="PTHR34703:SF1">
    <property type="entry name" value="ANTIPORTER SUBUNIT MNHG2-RELATED"/>
    <property type="match status" value="1"/>
</dbReference>
<organism evidence="2 3">
    <name type="scientific">Deinococcus aerophilus</name>
    <dbReference type="NCBI Taxonomy" id="522488"/>
    <lineage>
        <taxon>Bacteria</taxon>
        <taxon>Thermotogati</taxon>
        <taxon>Deinococcota</taxon>
        <taxon>Deinococci</taxon>
        <taxon>Deinococcales</taxon>
        <taxon>Deinococcaceae</taxon>
        <taxon>Deinococcus</taxon>
    </lineage>
</organism>
<comment type="caution">
    <text evidence="2">The sequence shown here is derived from an EMBL/GenBank/DDBJ whole genome shotgun (WGS) entry which is preliminary data.</text>
</comment>
<feature type="transmembrane region" description="Helical" evidence="1">
    <location>
        <begin position="67"/>
        <end position="86"/>
    </location>
</feature>
<dbReference type="Pfam" id="PF03334">
    <property type="entry name" value="PhaG_MnhG_YufB"/>
    <property type="match status" value="1"/>
</dbReference>
<dbReference type="Proteomes" id="UP000661918">
    <property type="component" value="Unassembled WGS sequence"/>
</dbReference>
<dbReference type="RefSeq" id="WP_188904121.1">
    <property type="nucleotide sequence ID" value="NZ_BMOM01000015.1"/>
</dbReference>
<dbReference type="InterPro" id="IPR005133">
    <property type="entry name" value="PhaG_MnhG_YufB"/>
</dbReference>
<evidence type="ECO:0000313" key="2">
    <source>
        <dbReference type="EMBL" id="GGM11931.1"/>
    </source>
</evidence>
<evidence type="ECO:0000256" key="1">
    <source>
        <dbReference type="SAM" id="Phobius"/>
    </source>
</evidence>
<keyword evidence="1" id="KW-1133">Transmembrane helix</keyword>
<dbReference type="NCBIfam" id="TIGR01300">
    <property type="entry name" value="CPA3_mnhG_phaG"/>
    <property type="match status" value="1"/>
</dbReference>
<keyword evidence="1" id="KW-0812">Transmembrane</keyword>
<dbReference type="EMBL" id="BMOM01000015">
    <property type="protein sequence ID" value="GGM11931.1"/>
    <property type="molecule type" value="Genomic_DNA"/>
</dbReference>
<protein>
    <submittedName>
        <fullName evidence="2">Cation:proton antiporter</fullName>
    </submittedName>
</protein>
<reference evidence="3" key="1">
    <citation type="journal article" date="2019" name="Int. J. Syst. Evol. Microbiol.">
        <title>The Global Catalogue of Microorganisms (GCM) 10K type strain sequencing project: providing services to taxonomists for standard genome sequencing and annotation.</title>
        <authorList>
            <consortium name="The Broad Institute Genomics Platform"/>
            <consortium name="The Broad Institute Genome Sequencing Center for Infectious Disease"/>
            <person name="Wu L."/>
            <person name="Ma J."/>
        </authorList>
    </citation>
    <scope>NUCLEOTIDE SEQUENCE [LARGE SCALE GENOMIC DNA]</scope>
    <source>
        <strain evidence="3">JCM 15443</strain>
    </source>
</reference>
<keyword evidence="3" id="KW-1185">Reference proteome</keyword>